<evidence type="ECO:0000313" key="1">
    <source>
        <dbReference type="EMBL" id="HIH69424.1"/>
    </source>
</evidence>
<dbReference type="RefSeq" id="WP_157203050.1">
    <property type="nucleotide sequence ID" value="NZ_DUIH01000009.1"/>
</dbReference>
<organism evidence="1 2">
    <name type="scientific">Methermicoccus shengliensis</name>
    <dbReference type="NCBI Taxonomy" id="660064"/>
    <lineage>
        <taxon>Archaea</taxon>
        <taxon>Methanobacteriati</taxon>
        <taxon>Methanobacteriota</taxon>
        <taxon>Stenosarchaea group</taxon>
        <taxon>Methanomicrobia</taxon>
        <taxon>Methanosarcinales</taxon>
        <taxon>Methermicoccaceae</taxon>
        <taxon>Methermicoccus</taxon>
    </lineage>
</organism>
<comment type="caution">
    <text evidence="1">The sequence shown here is derived from an EMBL/GenBank/DDBJ whole genome shotgun (WGS) entry which is preliminary data.</text>
</comment>
<dbReference type="EMBL" id="DUIH01000009">
    <property type="protein sequence ID" value="HIH69424.1"/>
    <property type="molecule type" value="Genomic_DNA"/>
</dbReference>
<name>A0A832VZB7_9EURY</name>
<reference evidence="1" key="1">
    <citation type="journal article" date="2020" name="bioRxiv">
        <title>A rank-normalized archaeal taxonomy based on genome phylogeny resolves widespread incomplete and uneven classifications.</title>
        <authorList>
            <person name="Rinke C."/>
            <person name="Chuvochina M."/>
            <person name="Mussig A.J."/>
            <person name="Chaumeil P.-A."/>
            <person name="Waite D.W."/>
            <person name="Whitman W.B."/>
            <person name="Parks D.H."/>
            <person name="Hugenholtz P."/>
        </authorList>
    </citation>
    <scope>NUCLEOTIDE SEQUENCE</scope>
    <source>
        <strain evidence="1">UBA12518</strain>
    </source>
</reference>
<evidence type="ECO:0000313" key="2">
    <source>
        <dbReference type="Proteomes" id="UP000600363"/>
    </source>
</evidence>
<gene>
    <name evidence="1" type="ORF">HA299_02205</name>
</gene>
<dbReference type="AlphaFoldDB" id="A0A832VZB7"/>
<protein>
    <submittedName>
        <fullName evidence="1">Uncharacterized protein</fullName>
    </submittedName>
</protein>
<accession>A0A832VZB7</accession>
<proteinExistence type="predicted"/>
<dbReference type="Proteomes" id="UP000600363">
    <property type="component" value="Unassembled WGS sequence"/>
</dbReference>
<sequence length="79" mass="9055">MKVELTDEELLELQKKAARNFELEEVYAIITFSAGMRYREGVALNRVRWELQNLEGIGSEEARRVLEVIDTGTGDLVIE</sequence>